<evidence type="ECO:0000256" key="4">
    <source>
        <dbReference type="ARBA" id="ARBA00022991"/>
    </source>
</evidence>
<dbReference type="PANTHER" id="PTHR11455">
    <property type="entry name" value="CRYPTOCHROME"/>
    <property type="match status" value="1"/>
</dbReference>
<dbReference type="GO" id="GO:0006139">
    <property type="term" value="P:nucleobase-containing compound metabolic process"/>
    <property type="evidence" value="ECO:0007669"/>
    <property type="project" value="UniProtKB-ARBA"/>
</dbReference>
<evidence type="ECO:0000256" key="3">
    <source>
        <dbReference type="ARBA" id="ARBA00022827"/>
    </source>
</evidence>
<dbReference type="Proteomes" id="UP000001944">
    <property type="component" value="Chromosome"/>
</dbReference>
<comment type="cofactor">
    <cofactor evidence="5">
        <name>FAD</name>
        <dbReference type="ChEBI" id="CHEBI:57692"/>
    </cofactor>
    <text evidence="5">Binds 1 FAD per subunit.</text>
</comment>
<evidence type="ECO:0000313" key="10">
    <source>
        <dbReference type="Proteomes" id="UP000001944"/>
    </source>
</evidence>
<dbReference type="GO" id="GO:0009416">
    <property type="term" value="P:response to light stimulus"/>
    <property type="evidence" value="ECO:0007669"/>
    <property type="project" value="TreeGrafter"/>
</dbReference>
<proteinExistence type="inferred from homology"/>
<dbReference type="InterPro" id="IPR002081">
    <property type="entry name" value="Cryptochrome/DNA_photolyase_1"/>
</dbReference>
<evidence type="ECO:0000313" key="11">
    <source>
        <dbReference type="Proteomes" id="UP000031874"/>
    </source>
</evidence>
<dbReference type="AlphaFoldDB" id="A0AAI8BJG5"/>
<dbReference type="Gene3D" id="1.10.579.10">
    <property type="entry name" value="DNA Cyclobutane Dipyrimidine Photolyase, subunit A, domain 3"/>
    <property type="match status" value="1"/>
</dbReference>
<feature type="domain" description="Cryptochrome/DNA photolyase FAD-binding" evidence="7">
    <location>
        <begin position="4"/>
        <end position="164"/>
    </location>
</feature>
<comment type="similarity">
    <text evidence="6">Belongs to the DNA photolyase family.</text>
</comment>
<dbReference type="EMBL" id="CP009694">
    <property type="protein sequence ID" value="AJI60001.1"/>
    <property type="molecule type" value="Genomic_DNA"/>
</dbReference>
<evidence type="ECO:0000313" key="8">
    <source>
        <dbReference type="EMBL" id="AJI60001.1"/>
    </source>
</evidence>
<dbReference type="InterPro" id="IPR005101">
    <property type="entry name" value="Cryptochr/Photolyase_FAD-bd"/>
</dbReference>
<evidence type="ECO:0000259" key="7">
    <source>
        <dbReference type="Pfam" id="PF03441"/>
    </source>
</evidence>
<feature type="binding site" evidence="5">
    <location>
        <position position="4"/>
    </location>
    <ligand>
        <name>FAD</name>
        <dbReference type="ChEBI" id="CHEBI:57692"/>
    </ligand>
</feature>
<evidence type="ECO:0000256" key="2">
    <source>
        <dbReference type="ARBA" id="ARBA00022630"/>
    </source>
</evidence>
<gene>
    <name evidence="9" type="ordered locus">FTL_0342</name>
    <name evidence="8" type="ORF">AW21_1193</name>
</gene>
<keyword evidence="3 5" id="KW-0274">FAD</keyword>
<dbReference type="InterPro" id="IPR018394">
    <property type="entry name" value="DNA_photolyase_1_CS_C"/>
</dbReference>
<dbReference type="GO" id="GO:0071949">
    <property type="term" value="F:FAD binding"/>
    <property type="evidence" value="ECO:0007669"/>
    <property type="project" value="TreeGrafter"/>
</dbReference>
<dbReference type="SUPFAM" id="SSF48173">
    <property type="entry name" value="Cryptochrome/photolyase FAD-binding domain"/>
    <property type="match status" value="1"/>
</dbReference>
<dbReference type="PANTHER" id="PTHR11455:SF9">
    <property type="entry name" value="CRYPTOCHROME CIRCADIAN CLOCK 5 ISOFORM X1"/>
    <property type="match status" value="1"/>
</dbReference>
<protein>
    <submittedName>
        <fullName evidence="9">Deoxyribodipyrimidine photolyase</fullName>
    </submittedName>
    <submittedName>
        <fullName evidence="8">FAD binding domain of DNA photolyase family protein</fullName>
    </submittedName>
</protein>
<evidence type="ECO:0000313" key="9">
    <source>
        <dbReference type="EMBL" id="CAJ78782.1"/>
    </source>
</evidence>
<dbReference type="GO" id="GO:0003904">
    <property type="term" value="F:deoxyribodipyrimidine photo-lyase activity"/>
    <property type="evidence" value="ECO:0007669"/>
    <property type="project" value="TreeGrafter"/>
</dbReference>
<reference evidence="9 10" key="1">
    <citation type="submission" date="2006-02" db="EMBL/GenBank/DDBJ databases">
        <authorList>
            <consortium name="Microbial Genomics Group"/>
            <consortium name="Lawrence Livermore National Laboratory"/>
            <consortium name="and the Genome Analysis Group"/>
            <consortium name="Oak Ridge National Laboratory"/>
            <person name="Larimer F.W."/>
        </authorList>
    </citation>
    <scope>NUCLEOTIDE SEQUENCE [LARGE SCALE GENOMIC DNA]</scope>
    <source>
        <strain evidence="9 10">LVS</strain>
    </source>
</reference>
<comment type="similarity">
    <text evidence="1">Belongs to the DNA photolyase class-1 family.</text>
</comment>
<reference evidence="9" key="4">
    <citation type="submission" date="2015-02" db="EMBL/GenBank/DDBJ databases">
        <title>Complete genome sequence of Francisella tularensis LVS (Live Vaccine Strain).</title>
        <authorList>
            <person name="Chain P."/>
            <person name="Larimer F."/>
            <person name="Land M."/>
            <person name="Stilwagen S."/>
            <person name="Larsson P."/>
            <person name="Bearden S."/>
            <person name="Chu M."/>
            <person name="Oyston P."/>
            <person name="Forsman M."/>
            <person name="Andersson S."/>
            <person name="Lindler L."/>
            <person name="Titball R."/>
            <person name="Garcia E."/>
        </authorList>
    </citation>
    <scope>NUCLEOTIDE SEQUENCE</scope>
    <source>
        <strain evidence="9">LVS</strain>
    </source>
</reference>
<reference evidence="10" key="2">
    <citation type="submission" date="2006-03" db="EMBL/GenBank/DDBJ databases">
        <title>Complete genome sequence of Francisella tularensis LVS (Live Vaccine Strain).</title>
        <authorList>
            <person name="Chain P."/>
            <person name="Larimer F."/>
            <person name="Land M."/>
            <person name="Stilwagen S."/>
            <person name="Larsson P."/>
            <person name="Bearden S."/>
            <person name="Chu M."/>
            <person name="Oyston P."/>
            <person name="Forsman M."/>
            <person name="Andersson S."/>
            <person name="Lindler L."/>
            <person name="Titball R."/>
            <person name="Garcia E."/>
        </authorList>
    </citation>
    <scope>NUCLEOTIDE SEQUENCE [LARGE SCALE GENOMIC DNA]</scope>
    <source>
        <strain evidence="10">LVS</strain>
    </source>
</reference>
<dbReference type="Proteomes" id="UP000031874">
    <property type="component" value="Chromosome"/>
</dbReference>
<dbReference type="GO" id="GO:0006950">
    <property type="term" value="P:response to stress"/>
    <property type="evidence" value="ECO:0007669"/>
    <property type="project" value="UniProtKB-ARBA"/>
</dbReference>
<dbReference type="GO" id="GO:0003677">
    <property type="term" value="F:DNA binding"/>
    <property type="evidence" value="ECO:0007669"/>
    <property type="project" value="TreeGrafter"/>
</dbReference>
<sequence>MRSFLSRLRWHCHFMQKLEDQPSIEYENLHSAYDQLRTELLNQQCFEAWKTGNTGYPMIDACMRALIATRWLNFRMRAMLMSFASYHLWLDWRVTSLYLAGLFTDYEPGIHYSQVQMQSGTTGINSIRIYNPIKQSIDQYPNVEFIRRWLPELENVSNENIHTP</sequence>
<evidence type="ECO:0000256" key="5">
    <source>
        <dbReference type="PIRSR" id="PIRSR602081-1"/>
    </source>
</evidence>
<accession>A0AAI8BJG5</accession>
<dbReference type="EMBL" id="AM233362">
    <property type="protein sequence ID" value="CAJ78782.1"/>
    <property type="molecule type" value="Genomic_DNA"/>
</dbReference>
<dbReference type="PRINTS" id="PR00147">
    <property type="entry name" value="DNAPHOTLYASE"/>
</dbReference>
<dbReference type="InterPro" id="IPR036134">
    <property type="entry name" value="Crypto/Photolyase_FAD-like_sf"/>
</dbReference>
<evidence type="ECO:0000256" key="6">
    <source>
        <dbReference type="RuleBase" id="RU004182"/>
    </source>
</evidence>
<evidence type="ECO:0000256" key="1">
    <source>
        <dbReference type="ARBA" id="ARBA00005862"/>
    </source>
</evidence>
<organism evidence="8 11">
    <name type="scientific">Francisella tularensis subsp. holarctica (strain LVS)</name>
    <dbReference type="NCBI Taxonomy" id="376619"/>
    <lineage>
        <taxon>Bacteria</taxon>
        <taxon>Pseudomonadati</taxon>
        <taxon>Pseudomonadota</taxon>
        <taxon>Gammaproteobacteria</taxon>
        <taxon>Thiotrichales</taxon>
        <taxon>Francisellaceae</taxon>
        <taxon>Francisella</taxon>
    </lineage>
</organism>
<reference evidence="8 11" key="3">
    <citation type="journal article" date="2015" name="Genome Announc.">
        <title>Genome sequencing of 18 francisella strains to aid in assay development and testing.</title>
        <authorList>
            <person name="Johnson S.L."/>
            <person name="Daligault H.E."/>
            <person name="Davenport K.W."/>
            <person name="Coyne S.R."/>
            <person name="Frey K.G."/>
            <person name="Koroleva G.I."/>
            <person name="Broomall S.M."/>
            <person name="Bishop-Lilly K.A."/>
            <person name="Bruce D.C."/>
            <person name="Chertkov O."/>
            <person name="Freitas T."/>
            <person name="Jaissle J."/>
            <person name="Ladner J.T."/>
            <person name="Rosenzweig C.N."/>
            <person name="Gibbons H.S."/>
            <person name="Palacios G.F."/>
            <person name="Redden C.L."/>
            <person name="Xu Y."/>
            <person name="Minogue T.D."/>
            <person name="Chain P.S."/>
        </authorList>
    </citation>
    <scope>NUCLEOTIDE SEQUENCE [LARGE SCALE GENOMIC DNA]</scope>
    <source>
        <strain evidence="8 11">LVS</strain>
    </source>
</reference>
<name>A0AAI8BJG5_FRATH</name>
<keyword evidence="4 6" id="KW-0157">Chromophore</keyword>
<keyword evidence="2 5" id="KW-0285">Flavoprotein</keyword>
<dbReference type="PROSITE" id="PS00394">
    <property type="entry name" value="DNA_PHOTOLYASES_1_1"/>
    <property type="match status" value="1"/>
</dbReference>
<dbReference type="Pfam" id="PF03441">
    <property type="entry name" value="FAD_binding_7"/>
    <property type="match status" value="1"/>
</dbReference>
<dbReference type="KEGG" id="ftl:FTL_0342"/>